<organism evidence="1 2">
    <name type="scientific">Streptomyces hazeniae</name>
    <dbReference type="NCBI Taxonomy" id="3075538"/>
    <lineage>
        <taxon>Bacteria</taxon>
        <taxon>Bacillati</taxon>
        <taxon>Actinomycetota</taxon>
        <taxon>Actinomycetes</taxon>
        <taxon>Kitasatosporales</taxon>
        <taxon>Streptomycetaceae</taxon>
        <taxon>Streptomyces</taxon>
    </lineage>
</organism>
<protein>
    <submittedName>
        <fullName evidence="1">Uncharacterized protein</fullName>
    </submittedName>
</protein>
<evidence type="ECO:0000313" key="1">
    <source>
        <dbReference type="EMBL" id="MDT0377260.1"/>
    </source>
</evidence>
<name>A0ABU2NKG9_9ACTN</name>
<proteinExistence type="predicted"/>
<sequence>MTTTLTAPAGTKLRRLLAAAARRIDTAAGIPPRRALTAALTIASRQVHPHMPPAEEHQLHTEALNTVGEDVSTKQLPARLTALATAEVPPLPTAPAGCGYDWAARLTGGWAPLYDDADGNPLGDGADLLLATYDDEAAGLFALAVHDFGANEVTTYTSRDARATVAAAHRL</sequence>
<comment type="caution">
    <text evidence="1">The sequence shown here is derived from an EMBL/GenBank/DDBJ whole genome shotgun (WGS) entry which is preliminary data.</text>
</comment>
<dbReference type="Proteomes" id="UP001183414">
    <property type="component" value="Unassembled WGS sequence"/>
</dbReference>
<dbReference type="RefSeq" id="WP_311671265.1">
    <property type="nucleotide sequence ID" value="NZ_JAVREQ010000001.1"/>
</dbReference>
<dbReference type="EMBL" id="JAVREQ010000001">
    <property type="protein sequence ID" value="MDT0377260.1"/>
    <property type="molecule type" value="Genomic_DNA"/>
</dbReference>
<evidence type="ECO:0000313" key="2">
    <source>
        <dbReference type="Proteomes" id="UP001183414"/>
    </source>
</evidence>
<gene>
    <name evidence="1" type="ORF">RM572_00525</name>
</gene>
<accession>A0ABU2NKG9</accession>
<keyword evidence="2" id="KW-1185">Reference proteome</keyword>
<reference evidence="2" key="1">
    <citation type="submission" date="2023-07" db="EMBL/GenBank/DDBJ databases">
        <title>30 novel species of actinomycetes from the DSMZ collection.</title>
        <authorList>
            <person name="Nouioui I."/>
        </authorList>
    </citation>
    <scope>NUCLEOTIDE SEQUENCE [LARGE SCALE GENOMIC DNA]</scope>
    <source>
        <strain evidence="2">DSM 42041</strain>
    </source>
</reference>